<name>A0A1D1VSN2_RAMVA</name>
<keyword evidence="3" id="KW-1185">Reference proteome</keyword>
<reference evidence="2 3" key="1">
    <citation type="journal article" date="2016" name="Nat. Commun.">
        <title>Extremotolerant tardigrade genome and improved radiotolerance of human cultured cells by tardigrade-unique protein.</title>
        <authorList>
            <person name="Hashimoto T."/>
            <person name="Horikawa D.D."/>
            <person name="Saito Y."/>
            <person name="Kuwahara H."/>
            <person name="Kozuka-Hata H."/>
            <person name="Shin-I T."/>
            <person name="Minakuchi Y."/>
            <person name="Ohishi K."/>
            <person name="Motoyama A."/>
            <person name="Aizu T."/>
            <person name="Enomoto A."/>
            <person name="Kondo K."/>
            <person name="Tanaka S."/>
            <person name="Hara Y."/>
            <person name="Koshikawa S."/>
            <person name="Sagara H."/>
            <person name="Miura T."/>
            <person name="Yokobori S."/>
            <person name="Miyagawa K."/>
            <person name="Suzuki Y."/>
            <person name="Kubo T."/>
            <person name="Oyama M."/>
            <person name="Kohara Y."/>
            <person name="Fujiyama A."/>
            <person name="Arakawa K."/>
            <person name="Katayama T."/>
            <person name="Toyoda A."/>
            <person name="Kunieda T."/>
        </authorList>
    </citation>
    <scope>NUCLEOTIDE SEQUENCE [LARGE SCALE GENOMIC DNA]</scope>
    <source>
        <strain evidence="2 3">YOKOZUNA-1</strain>
    </source>
</reference>
<accession>A0A1D1VSN2</accession>
<dbReference type="Proteomes" id="UP000186922">
    <property type="component" value="Unassembled WGS sequence"/>
</dbReference>
<evidence type="ECO:0000313" key="3">
    <source>
        <dbReference type="Proteomes" id="UP000186922"/>
    </source>
</evidence>
<comment type="caution">
    <text evidence="2">The sequence shown here is derived from an EMBL/GenBank/DDBJ whole genome shotgun (WGS) entry which is preliminary data.</text>
</comment>
<protein>
    <submittedName>
        <fullName evidence="2">Uncharacterized protein</fullName>
    </submittedName>
</protein>
<dbReference type="AlphaFoldDB" id="A0A1D1VSN2"/>
<sequence>MAIKTVAETSWKPRSFSCGPDTNPQETKKRHETDITACYGILSIPTGDWFCSKCAFHRAKSNGQADETPKAATDSDAQKSLPAVDKLAGWRRILTELTTAPLTRIQLTRLYSLPSSSRPLTPLLAGSWRFRGPRPSGVSSLPIKNQATPLASNFRLNSGGTKAVSHHSSFGGNMGELFVHHAILQEAQFSLQVSL</sequence>
<organism evidence="2 3">
    <name type="scientific">Ramazzottius varieornatus</name>
    <name type="common">Water bear</name>
    <name type="synonym">Tardigrade</name>
    <dbReference type="NCBI Taxonomy" id="947166"/>
    <lineage>
        <taxon>Eukaryota</taxon>
        <taxon>Metazoa</taxon>
        <taxon>Ecdysozoa</taxon>
        <taxon>Tardigrada</taxon>
        <taxon>Eutardigrada</taxon>
        <taxon>Parachela</taxon>
        <taxon>Hypsibioidea</taxon>
        <taxon>Ramazzottiidae</taxon>
        <taxon>Ramazzottius</taxon>
    </lineage>
</organism>
<dbReference type="OrthoDB" id="20839at2759"/>
<gene>
    <name evidence="2" type="primary">RvY_12260-1</name>
    <name evidence="2" type="synonym">RvY_12260.1</name>
    <name evidence="2" type="ORF">RvY_12260</name>
</gene>
<dbReference type="EMBL" id="BDGG01000007">
    <property type="protein sequence ID" value="GAV01569.1"/>
    <property type="molecule type" value="Genomic_DNA"/>
</dbReference>
<evidence type="ECO:0000313" key="2">
    <source>
        <dbReference type="EMBL" id="GAV01569.1"/>
    </source>
</evidence>
<proteinExistence type="predicted"/>
<feature type="region of interest" description="Disordered" evidence="1">
    <location>
        <begin position="1"/>
        <end position="30"/>
    </location>
</feature>
<evidence type="ECO:0000256" key="1">
    <source>
        <dbReference type="SAM" id="MobiDB-lite"/>
    </source>
</evidence>